<reference evidence="1" key="1">
    <citation type="submission" date="2021-03" db="EMBL/GenBank/DDBJ databases">
        <title>Draft genome sequence of rust myrtle Austropuccinia psidii MF-1, a brazilian biotype.</title>
        <authorList>
            <person name="Quecine M.C."/>
            <person name="Pachon D.M.R."/>
            <person name="Bonatelli M.L."/>
            <person name="Correr F.H."/>
            <person name="Franceschini L.M."/>
            <person name="Leite T.F."/>
            <person name="Margarido G.R.A."/>
            <person name="Almeida C.A."/>
            <person name="Ferrarezi J.A."/>
            <person name="Labate C.A."/>
        </authorList>
    </citation>
    <scope>NUCLEOTIDE SEQUENCE</scope>
    <source>
        <strain evidence="1">MF-1</strain>
    </source>
</reference>
<dbReference type="Proteomes" id="UP000765509">
    <property type="component" value="Unassembled WGS sequence"/>
</dbReference>
<proteinExistence type="predicted"/>
<organism evidence="1 2">
    <name type="scientific">Austropuccinia psidii MF-1</name>
    <dbReference type="NCBI Taxonomy" id="1389203"/>
    <lineage>
        <taxon>Eukaryota</taxon>
        <taxon>Fungi</taxon>
        <taxon>Dikarya</taxon>
        <taxon>Basidiomycota</taxon>
        <taxon>Pucciniomycotina</taxon>
        <taxon>Pucciniomycetes</taxon>
        <taxon>Pucciniales</taxon>
        <taxon>Sphaerophragmiaceae</taxon>
        <taxon>Austropuccinia</taxon>
    </lineage>
</organism>
<evidence type="ECO:0000313" key="2">
    <source>
        <dbReference type="Proteomes" id="UP000765509"/>
    </source>
</evidence>
<accession>A0A9Q3KWX3</accession>
<comment type="caution">
    <text evidence="1">The sequence shown here is derived from an EMBL/GenBank/DDBJ whole genome shotgun (WGS) entry which is preliminary data.</text>
</comment>
<dbReference type="OrthoDB" id="2507294at2759"/>
<dbReference type="EMBL" id="AVOT02134906">
    <property type="protein sequence ID" value="MBW0589605.1"/>
    <property type="molecule type" value="Genomic_DNA"/>
</dbReference>
<protein>
    <submittedName>
        <fullName evidence="1">Uncharacterized protein</fullName>
    </submittedName>
</protein>
<dbReference type="AlphaFoldDB" id="A0A9Q3KWX3"/>
<feature type="non-terminal residue" evidence="1">
    <location>
        <position position="1"/>
    </location>
</feature>
<name>A0A9Q3KWX3_9BASI</name>
<keyword evidence="2" id="KW-1185">Reference proteome</keyword>
<gene>
    <name evidence="1" type="ORF">O181_129320</name>
</gene>
<sequence length="107" mass="12827">FHSHILQVFGIENPQLNNKFSISFHNLEPSMGQELLKEVPKLEEWPHFSGEGEYDHMKCIRGIEIIKEDFELPERLVTARFNTLFTKSAHKWYIKLRQEHGHHSWTW</sequence>
<evidence type="ECO:0000313" key="1">
    <source>
        <dbReference type="EMBL" id="MBW0589605.1"/>
    </source>
</evidence>